<evidence type="ECO:0000313" key="1">
    <source>
        <dbReference type="EMBL" id="EGZ16286.1"/>
    </source>
</evidence>
<reference evidence="1 2" key="1">
    <citation type="journal article" date="2006" name="Science">
        <title>Phytophthora genome sequences uncover evolutionary origins and mechanisms of pathogenesis.</title>
        <authorList>
            <person name="Tyler B.M."/>
            <person name="Tripathy S."/>
            <person name="Zhang X."/>
            <person name="Dehal P."/>
            <person name="Jiang R.H."/>
            <person name="Aerts A."/>
            <person name="Arredondo F.D."/>
            <person name="Baxter L."/>
            <person name="Bensasson D."/>
            <person name="Beynon J.L."/>
            <person name="Chapman J."/>
            <person name="Damasceno C.M."/>
            <person name="Dorrance A.E."/>
            <person name="Dou D."/>
            <person name="Dickerman A.W."/>
            <person name="Dubchak I.L."/>
            <person name="Garbelotto M."/>
            <person name="Gijzen M."/>
            <person name="Gordon S.G."/>
            <person name="Govers F."/>
            <person name="Grunwald N.J."/>
            <person name="Huang W."/>
            <person name="Ivors K.L."/>
            <person name="Jones R.W."/>
            <person name="Kamoun S."/>
            <person name="Krampis K."/>
            <person name="Lamour K.H."/>
            <person name="Lee M.K."/>
            <person name="McDonald W.H."/>
            <person name="Medina M."/>
            <person name="Meijer H.J."/>
            <person name="Nordberg E.K."/>
            <person name="Maclean D.J."/>
            <person name="Ospina-Giraldo M.D."/>
            <person name="Morris P.F."/>
            <person name="Phuntumart V."/>
            <person name="Putnam N.H."/>
            <person name="Rash S."/>
            <person name="Rose J.K."/>
            <person name="Sakihama Y."/>
            <person name="Salamov A.A."/>
            <person name="Savidor A."/>
            <person name="Scheuring C.F."/>
            <person name="Smith B.M."/>
            <person name="Sobral B.W."/>
            <person name="Terry A."/>
            <person name="Torto-Alalibo T.A."/>
            <person name="Win J."/>
            <person name="Xu Z."/>
            <person name="Zhang H."/>
            <person name="Grigoriev I.V."/>
            <person name="Rokhsar D.S."/>
            <person name="Boore J.L."/>
        </authorList>
    </citation>
    <scope>NUCLEOTIDE SEQUENCE [LARGE SCALE GENOMIC DNA]</scope>
    <source>
        <strain evidence="1 2">P6497</strain>
    </source>
</reference>
<keyword evidence="2" id="KW-1185">Reference proteome</keyword>
<dbReference type="RefSeq" id="XP_009530035.1">
    <property type="nucleotide sequence ID" value="XM_009531740.1"/>
</dbReference>
<organism evidence="1 2">
    <name type="scientific">Phytophthora sojae (strain P6497)</name>
    <name type="common">Soybean stem and root rot agent</name>
    <name type="synonym">Phytophthora megasperma f. sp. glycines</name>
    <dbReference type="NCBI Taxonomy" id="1094619"/>
    <lineage>
        <taxon>Eukaryota</taxon>
        <taxon>Sar</taxon>
        <taxon>Stramenopiles</taxon>
        <taxon>Oomycota</taxon>
        <taxon>Peronosporomycetes</taxon>
        <taxon>Peronosporales</taxon>
        <taxon>Peronosporaceae</taxon>
        <taxon>Phytophthora</taxon>
    </lineage>
</organism>
<sequence>MAERGESTRRGCWRLTGANVLVERTIVVMGFGYVRQWTMAERGESTRRGCWRLTGANVLVERTIVVMGAEACLAMCGGMAL</sequence>
<dbReference type="InParanoid" id="G4ZMT8"/>
<evidence type="ECO:0000313" key="2">
    <source>
        <dbReference type="Proteomes" id="UP000002640"/>
    </source>
</evidence>
<dbReference type="AlphaFoldDB" id="G4ZMT8"/>
<dbReference type="Proteomes" id="UP000002640">
    <property type="component" value="Unassembled WGS sequence"/>
</dbReference>
<proteinExistence type="predicted"/>
<dbReference type="GeneID" id="20646816"/>
<name>G4ZMT8_PHYSP</name>
<dbReference type="EMBL" id="JH159155">
    <property type="protein sequence ID" value="EGZ16286.1"/>
    <property type="molecule type" value="Genomic_DNA"/>
</dbReference>
<gene>
    <name evidence="1" type="ORF">PHYSODRAFT_334463</name>
</gene>
<protein>
    <submittedName>
        <fullName evidence="1">Uncharacterized protein</fullName>
    </submittedName>
</protein>
<dbReference type="KEGG" id="psoj:PHYSODRAFT_334463"/>
<accession>G4ZMT8</accession>